<feature type="region of interest" description="Disordered" evidence="1">
    <location>
        <begin position="47"/>
        <end position="70"/>
    </location>
</feature>
<feature type="domain" description="FecR protein" evidence="3">
    <location>
        <begin position="204"/>
        <end position="297"/>
    </location>
</feature>
<reference evidence="5 6" key="1">
    <citation type="submission" date="2019-09" db="EMBL/GenBank/DDBJ databases">
        <title>Pararcticibacter amylolyticus gen. nov., sp. nov., isolated from a rottenly hemp rope, and reclassification of Pedobacter tournemirensis as Pararcticibacter tournemirensis comb. nov.</title>
        <authorList>
            <person name="Cai Y."/>
        </authorList>
    </citation>
    <scope>NUCLEOTIDE SEQUENCE [LARGE SCALE GENOMIC DNA]</scope>
    <source>
        <strain evidence="5 6">TF5-37.2-LB10</strain>
    </source>
</reference>
<evidence type="ECO:0000259" key="3">
    <source>
        <dbReference type="Pfam" id="PF04773"/>
    </source>
</evidence>
<keyword evidence="2" id="KW-1133">Transmembrane helix</keyword>
<comment type="caution">
    <text evidence="5">The sequence shown here is derived from an EMBL/GenBank/DDBJ whole genome shotgun (WGS) entry which is preliminary data.</text>
</comment>
<feature type="compositionally biased region" description="Polar residues" evidence="1">
    <location>
        <begin position="55"/>
        <end position="64"/>
    </location>
</feature>
<feature type="domain" description="Protein FecR C-terminal" evidence="4">
    <location>
        <begin position="347"/>
        <end position="414"/>
    </location>
</feature>
<evidence type="ECO:0000256" key="1">
    <source>
        <dbReference type="SAM" id="MobiDB-lite"/>
    </source>
</evidence>
<keyword evidence="2" id="KW-0472">Membrane</keyword>
<dbReference type="GO" id="GO:0016989">
    <property type="term" value="F:sigma factor antagonist activity"/>
    <property type="evidence" value="ECO:0007669"/>
    <property type="project" value="TreeGrafter"/>
</dbReference>
<keyword evidence="6" id="KW-1185">Reference proteome</keyword>
<dbReference type="Gene3D" id="2.60.120.1440">
    <property type="match status" value="1"/>
</dbReference>
<evidence type="ECO:0000256" key="2">
    <source>
        <dbReference type="SAM" id="Phobius"/>
    </source>
</evidence>
<dbReference type="Pfam" id="PF16344">
    <property type="entry name" value="FecR_C"/>
    <property type="match status" value="1"/>
</dbReference>
<dbReference type="PANTHER" id="PTHR30273">
    <property type="entry name" value="PERIPLASMIC SIGNAL SENSOR AND SIGMA FACTOR ACTIVATOR FECR-RELATED"/>
    <property type="match status" value="1"/>
</dbReference>
<dbReference type="OrthoDB" id="1099963at2"/>
<evidence type="ECO:0000259" key="4">
    <source>
        <dbReference type="Pfam" id="PF16344"/>
    </source>
</evidence>
<dbReference type="InterPro" id="IPR006860">
    <property type="entry name" value="FecR"/>
</dbReference>
<feature type="transmembrane region" description="Helical" evidence="2">
    <location>
        <begin position="98"/>
        <end position="118"/>
    </location>
</feature>
<dbReference type="AlphaFoldDB" id="A0A5M9H9S4"/>
<evidence type="ECO:0000313" key="6">
    <source>
        <dbReference type="Proteomes" id="UP000322918"/>
    </source>
</evidence>
<protein>
    <submittedName>
        <fullName evidence="5">FecR family protein</fullName>
    </submittedName>
</protein>
<evidence type="ECO:0000313" key="5">
    <source>
        <dbReference type="EMBL" id="KAA8483682.1"/>
    </source>
</evidence>
<dbReference type="EMBL" id="VWNE01000011">
    <property type="protein sequence ID" value="KAA8483682.1"/>
    <property type="molecule type" value="Genomic_DNA"/>
</dbReference>
<dbReference type="InterPro" id="IPR032508">
    <property type="entry name" value="FecR_C"/>
</dbReference>
<name>A0A5M9H9S4_9SPHI</name>
<dbReference type="InterPro" id="IPR012373">
    <property type="entry name" value="Ferrdict_sens_TM"/>
</dbReference>
<keyword evidence="2" id="KW-0812">Transmembrane</keyword>
<dbReference type="Proteomes" id="UP000322918">
    <property type="component" value="Unassembled WGS sequence"/>
</dbReference>
<gene>
    <name evidence="5" type="ORF">F1649_08930</name>
</gene>
<dbReference type="RefSeq" id="WP_141815537.1">
    <property type="nucleotide sequence ID" value="NZ_VFPL01000001.1"/>
</dbReference>
<dbReference type="PANTHER" id="PTHR30273:SF2">
    <property type="entry name" value="PROTEIN FECR"/>
    <property type="match status" value="1"/>
</dbReference>
<proteinExistence type="predicted"/>
<sequence length="416" mass="46303">MDRPEEINRLFKRFIENKSSQKELKELFTYFRTSSEEELRFLIMREIEPQEDSENQNVNSSTQSPEEEAKMQDLYRQISATINTESSGKGRIAQWNRWHVSAAAAVAIIFIATGLYLWNRTTSPIPTGGDKKAQTADIPPGTNKAVLTLADGKKIALDDAKTGELVQLSGISVTKTADGQIVYNMQNAGPDKPCQQKEVHYNSITTPAGGQFQVILPDGTKVWLNAASGIRFPTVFSPEKRKIQMTGEVYFEVAAKKIPFIVSTRGQDVEVLGTQFNINAYPEEKDIRTTLLEGSVRVSPKTAVKSNALRSQILKPGEQSVNNPNTHSLSVHTVDPTEAIAWKNGLLTFNDTDIGTIMRQISRWYNVDVEYVGDVKGKQFAGSVSRYDNVSQVLAMLESTGVIHFKIEGRRITVMP</sequence>
<dbReference type="Pfam" id="PF04773">
    <property type="entry name" value="FecR"/>
    <property type="match status" value="1"/>
</dbReference>
<organism evidence="5 6">
    <name type="scientific">Arcticibacter tournemirensis</name>
    <dbReference type="NCBI Taxonomy" id="699437"/>
    <lineage>
        <taxon>Bacteria</taxon>
        <taxon>Pseudomonadati</taxon>
        <taxon>Bacteroidota</taxon>
        <taxon>Sphingobacteriia</taxon>
        <taxon>Sphingobacteriales</taxon>
        <taxon>Sphingobacteriaceae</taxon>
        <taxon>Arcticibacter</taxon>
    </lineage>
</organism>
<dbReference type="Gene3D" id="3.55.50.30">
    <property type="match status" value="1"/>
</dbReference>
<accession>A0A5M9H9S4</accession>